<keyword evidence="2" id="KW-1185">Reference proteome</keyword>
<evidence type="ECO:0000313" key="1">
    <source>
        <dbReference type="EMBL" id="KAF8770099.1"/>
    </source>
</evidence>
<proteinExistence type="predicted"/>
<protein>
    <submittedName>
        <fullName evidence="1">Uncharacterized protein</fullName>
    </submittedName>
</protein>
<dbReference type="AlphaFoldDB" id="A0A8T0EBM0"/>
<dbReference type="Proteomes" id="UP000807504">
    <property type="component" value="Unassembled WGS sequence"/>
</dbReference>
<comment type="caution">
    <text evidence="1">The sequence shown here is derived from an EMBL/GenBank/DDBJ whole genome shotgun (WGS) entry which is preliminary data.</text>
</comment>
<accession>A0A8T0EBM0</accession>
<name>A0A8T0EBM0_ARGBR</name>
<gene>
    <name evidence="1" type="ORF">HNY73_017669</name>
</gene>
<reference evidence="1" key="2">
    <citation type="submission" date="2020-06" db="EMBL/GenBank/DDBJ databases">
        <authorList>
            <person name="Sheffer M."/>
        </authorList>
    </citation>
    <scope>NUCLEOTIDE SEQUENCE</scope>
</reference>
<organism evidence="1 2">
    <name type="scientific">Argiope bruennichi</name>
    <name type="common">Wasp spider</name>
    <name type="synonym">Aranea bruennichi</name>
    <dbReference type="NCBI Taxonomy" id="94029"/>
    <lineage>
        <taxon>Eukaryota</taxon>
        <taxon>Metazoa</taxon>
        <taxon>Ecdysozoa</taxon>
        <taxon>Arthropoda</taxon>
        <taxon>Chelicerata</taxon>
        <taxon>Arachnida</taxon>
        <taxon>Araneae</taxon>
        <taxon>Araneomorphae</taxon>
        <taxon>Entelegynae</taxon>
        <taxon>Araneoidea</taxon>
        <taxon>Araneidae</taxon>
        <taxon>Argiope</taxon>
    </lineage>
</organism>
<dbReference type="EMBL" id="JABXBU010002228">
    <property type="protein sequence ID" value="KAF8770099.1"/>
    <property type="molecule type" value="Genomic_DNA"/>
</dbReference>
<evidence type="ECO:0000313" key="2">
    <source>
        <dbReference type="Proteomes" id="UP000807504"/>
    </source>
</evidence>
<sequence>MKINTVHDNYVRSLLPQETLGILGFSSFVKEMITHVSSNMVRLSSLSGYRTRCSTRYSEIDWREFCGKKVHHFEEEIMFAKPVINNDMIDFSVNDVDDFFISLKKPKRNVEKHKNSLDSFVSNGGGAKHITPYSVHLGKGVVMEIKEFRENCCLGLSKTDKSGTEIKIASTFHPPSWNF</sequence>
<reference evidence="1" key="1">
    <citation type="journal article" date="2020" name="bioRxiv">
        <title>Chromosome-level reference genome of the European wasp spider Argiope bruennichi: a resource for studies on range expansion and evolutionary adaptation.</title>
        <authorList>
            <person name="Sheffer M.M."/>
            <person name="Hoppe A."/>
            <person name="Krehenwinkel H."/>
            <person name="Uhl G."/>
            <person name="Kuss A.W."/>
            <person name="Jensen L."/>
            <person name="Jensen C."/>
            <person name="Gillespie R.G."/>
            <person name="Hoff K.J."/>
            <person name="Prost S."/>
        </authorList>
    </citation>
    <scope>NUCLEOTIDE SEQUENCE</scope>
</reference>